<organism evidence="1 2">
    <name type="scientific">Leptospirillum ferriphilum YSK</name>
    <dbReference type="NCBI Taxonomy" id="1441628"/>
    <lineage>
        <taxon>Bacteria</taxon>
        <taxon>Pseudomonadati</taxon>
        <taxon>Nitrospirota</taxon>
        <taxon>Nitrospiria</taxon>
        <taxon>Nitrospirales</taxon>
        <taxon>Nitrospiraceae</taxon>
        <taxon>Leptospirillum</taxon>
    </lineage>
</organism>
<dbReference type="OrthoDB" id="9874258at2"/>
<dbReference type="RefSeq" id="WP_014960120.1">
    <property type="nucleotide sequence ID" value="NZ_CP007243.1"/>
</dbReference>
<dbReference type="AlphaFoldDB" id="A0A059XWG2"/>
<protein>
    <submittedName>
        <fullName evidence="1">Uncharacterized protein</fullName>
    </submittedName>
</protein>
<dbReference type="EMBL" id="CP007243">
    <property type="protein sequence ID" value="AIA31445.1"/>
    <property type="molecule type" value="Genomic_DNA"/>
</dbReference>
<gene>
    <name evidence="1" type="ORF">Y981_01830</name>
</gene>
<dbReference type="Proteomes" id="UP000027059">
    <property type="component" value="Chromosome"/>
</dbReference>
<dbReference type="HOGENOM" id="CLU_2450973_0_0_0"/>
<sequence length="90" mass="10038">MEKLLFLVGCCPPPKWLMAMVEDCQEHPSETEVSVLLWGEGVYNSRDLFPRALVIRRDSEGRGLDPGDRSLTDGEAARMILEASRVVTCS</sequence>
<proteinExistence type="predicted"/>
<evidence type="ECO:0000313" key="2">
    <source>
        <dbReference type="Proteomes" id="UP000027059"/>
    </source>
</evidence>
<accession>A0A059XWG2</accession>
<evidence type="ECO:0000313" key="1">
    <source>
        <dbReference type="EMBL" id="AIA31445.1"/>
    </source>
</evidence>
<name>A0A059XWG2_9BACT</name>
<reference evidence="2" key="1">
    <citation type="submission" date="2014-02" db="EMBL/GenBank/DDBJ databases">
        <title>Complete genome sequence and comparative genomic analysis of the nitrogen-fixing bacterium Leptospirillum ferriphilum YSK.</title>
        <authorList>
            <person name="Guo X."/>
            <person name="Yin H."/>
            <person name="Liang Y."/>
            <person name="Hu Q."/>
            <person name="Ma L."/>
            <person name="Xiao Y."/>
            <person name="Zhang X."/>
            <person name="Qiu G."/>
            <person name="Liu X."/>
        </authorList>
    </citation>
    <scope>NUCLEOTIDE SEQUENCE [LARGE SCALE GENOMIC DNA]</scope>
    <source>
        <strain evidence="2">YSK</strain>
    </source>
</reference>
<keyword evidence="2" id="KW-1185">Reference proteome</keyword>
<dbReference type="KEGG" id="lfp:Y981_01830"/>
<reference evidence="1 2" key="2">
    <citation type="journal article" date="2015" name="Biomed. Res. Int.">
        <title>Effects of Arsenite Resistance on the Growth and Functional Gene Expression of Leptospirillum ferriphilum and Acidithiobacillus thiooxidans in Pure Culture and Coculture.</title>
        <authorList>
            <person name="Jiang H."/>
            <person name="Liang Y."/>
            <person name="Yin H."/>
            <person name="Xiao Y."/>
            <person name="Guo X."/>
            <person name="Xu Y."/>
            <person name="Hu Q."/>
            <person name="Liu H."/>
            <person name="Liu X."/>
        </authorList>
    </citation>
    <scope>NUCLEOTIDE SEQUENCE [LARGE SCALE GENOMIC DNA]</scope>
    <source>
        <strain evidence="1 2">YSK</strain>
    </source>
</reference>